<dbReference type="NCBIfam" id="TIGR00272">
    <property type="entry name" value="DPH2"/>
    <property type="match status" value="1"/>
</dbReference>
<evidence type="ECO:0000256" key="6">
    <source>
        <dbReference type="ARBA" id="ARBA00023004"/>
    </source>
</evidence>
<dbReference type="PANTHER" id="PTHR10762">
    <property type="entry name" value="DIPHTHAMIDE BIOSYNTHESIS PROTEIN"/>
    <property type="match status" value="1"/>
</dbReference>
<keyword evidence="10" id="KW-1185">Reference proteome</keyword>
<evidence type="ECO:0000256" key="8">
    <source>
        <dbReference type="RuleBase" id="RU364133"/>
    </source>
</evidence>
<dbReference type="UniPathway" id="UPA00559"/>
<comment type="similarity">
    <text evidence="3 8">Belongs to the DPH1/DPH2 family. DPH2 subfamily.</text>
</comment>
<evidence type="ECO:0000313" key="9">
    <source>
        <dbReference type="EnsemblPlants" id="Kaladp1006s0019.1.v1.1.CDS.1"/>
    </source>
</evidence>
<evidence type="ECO:0000256" key="7">
    <source>
        <dbReference type="ARBA" id="ARBA00023014"/>
    </source>
</evidence>
<organism evidence="9 10">
    <name type="scientific">Kalanchoe fedtschenkoi</name>
    <name type="common">Lavender scallops</name>
    <name type="synonym">South American air plant</name>
    <dbReference type="NCBI Taxonomy" id="63787"/>
    <lineage>
        <taxon>Eukaryota</taxon>
        <taxon>Viridiplantae</taxon>
        <taxon>Streptophyta</taxon>
        <taxon>Embryophyta</taxon>
        <taxon>Tracheophyta</taxon>
        <taxon>Spermatophyta</taxon>
        <taxon>Magnoliopsida</taxon>
        <taxon>eudicotyledons</taxon>
        <taxon>Gunneridae</taxon>
        <taxon>Pentapetalae</taxon>
        <taxon>Saxifragales</taxon>
        <taxon>Crassulaceae</taxon>
        <taxon>Kalanchoe</taxon>
    </lineage>
</organism>
<comment type="cofactor">
    <cofactor evidence="1">
        <name>[4Fe-4S] cluster</name>
        <dbReference type="ChEBI" id="CHEBI:49883"/>
    </cofactor>
</comment>
<evidence type="ECO:0000256" key="1">
    <source>
        <dbReference type="ARBA" id="ARBA00001966"/>
    </source>
</evidence>
<dbReference type="GO" id="GO:0046872">
    <property type="term" value="F:metal ion binding"/>
    <property type="evidence" value="ECO:0007669"/>
    <property type="project" value="UniProtKB-KW"/>
</dbReference>
<dbReference type="PANTHER" id="PTHR10762:SF2">
    <property type="entry name" value="2-(3-AMINO-3-CARBOXYPROPYL)HISTIDINE SYNTHASE SUBUNIT 2"/>
    <property type="match status" value="1"/>
</dbReference>
<dbReference type="Proteomes" id="UP000594263">
    <property type="component" value="Unplaced"/>
</dbReference>
<dbReference type="InterPro" id="IPR042263">
    <property type="entry name" value="DPH1/DPH2_1"/>
</dbReference>
<dbReference type="OMA" id="TSNSRPM"/>
<sequence>MGDFEWCYEIEATAEFISSRNLKRVALQFPDHLLKDSVMLLTSLRSKLQAAACGDVRLFVMADTTYGSCCVDEVGASHVAADCVIHYGHTCRSATSSLPAYFVFGKAELAISPLARALATCAAANSKPVIVLFSLEYAYAMHQLQQQVSPEVRFAQAMPSFTIPGDKEEDEDCRQARYCIGGLVWNIPQGHTVDDYLLFWIGSDGPAFTNVVMTFNGCQIVRYLPDDNRLDTDIVQHSRVLKRRYYLVEKAKDANIVGILVGTLGVAGYLHVINQMKELVAAAGKKAYTFVMGKPNPAKLANFPECDVFIYVSCAETALLDSKEFLSPIITPFEATLAFTGRQWTGEYVMEFGKLITSSFSTSNKKQDQEARFSFIQGGYVEDSDLQEVPRNEEDGKEVLALAQITEKALLLQNKYPNGPSKGLATYAAEFLAARSYTGLDMHNNCSKPETFVVGRTGRAAGYQDETNY</sequence>
<dbReference type="Gramene" id="Kaladp1006s0019.1.v1.1">
    <property type="protein sequence ID" value="Kaladp1006s0019.1.v1.1.CDS.1"/>
    <property type="gene ID" value="Kaladp1006s0019.v1.1"/>
</dbReference>
<dbReference type="InterPro" id="IPR016435">
    <property type="entry name" value="DPH1/DPH2"/>
</dbReference>
<dbReference type="GO" id="GO:0017183">
    <property type="term" value="P:protein histidyl modification to diphthamide"/>
    <property type="evidence" value="ECO:0007669"/>
    <property type="project" value="UniProtKB-UniPathway"/>
</dbReference>
<dbReference type="InterPro" id="IPR042265">
    <property type="entry name" value="DPH1/DPH2_3"/>
</dbReference>
<dbReference type="EnsemblPlants" id="Kaladp1006s0019.1.v1.1">
    <property type="protein sequence ID" value="Kaladp1006s0019.1.v1.1.CDS.1"/>
    <property type="gene ID" value="Kaladp1006s0019.v1.1"/>
</dbReference>
<dbReference type="SFLD" id="SFLDG01121">
    <property type="entry name" value="Diphthamide_biosynthesis"/>
    <property type="match status" value="1"/>
</dbReference>
<comment type="pathway">
    <text evidence="2 8">Protein modification; peptidyl-diphthamide biosynthesis.</text>
</comment>
<evidence type="ECO:0000256" key="5">
    <source>
        <dbReference type="ARBA" id="ARBA00022723"/>
    </source>
</evidence>
<name>A0A7N0VLP5_KALFE</name>
<keyword evidence="5 8" id="KW-0479">Metal-binding</keyword>
<reference evidence="9" key="1">
    <citation type="submission" date="2021-01" db="UniProtKB">
        <authorList>
            <consortium name="EnsemblPlants"/>
        </authorList>
    </citation>
    <scope>IDENTIFICATION</scope>
</reference>
<evidence type="ECO:0000313" key="10">
    <source>
        <dbReference type="Proteomes" id="UP000594263"/>
    </source>
</evidence>
<dbReference type="FunFam" id="3.40.50.11840:FF:000002">
    <property type="entry name" value="2-(3-amino-3-carboxypropyl)histidine synthase subunit 2"/>
    <property type="match status" value="1"/>
</dbReference>
<protein>
    <recommendedName>
        <fullName evidence="4 8">2-(3-amino-3-carboxypropyl)histidine synthase subunit 2</fullName>
    </recommendedName>
</protein>
<dbReference type="GO" id="GO:0051536">
    <property type="term" value="F:iron-sulfur cluster binding"/>
    <property type="evidence" value="ECO:0007669"/>
    <property type="project" value="UniProtKB-KW"/>
</dbReference>
<dbReference type="Gene3D" id="3.40.50.11840">
    <property type="entry name" value="Diphthamide synthesis DPH1/DPH2 domain 1"/>
    <property type="match status" value="1"/>
</dbReference>
<comment type="function">
    <text evidence="8">Required for the first step of diphthamide biosynthesis, a post-translational modification of histidine which occurs in elongation factor 2. DPH1 and DPH2 transfer a 3-amino-3-carboxypropyl (ACP) group from S-adenosyl-L-methionine (SAM) to a histidine residue, the reaction is assisted by a reduction system comprising DPH3 and a NADH-dependent reductase. Facilitates the reduction of the catalytic iron-sulfur cluster found in the DPH1 subunit.</text>
</comment>
<accession>A0A7N0VLP5</accession>
<evidence type="ECO:0000256" key="3">
    <source>
        <dbReference type="ARBA" id="ARBA00006179"/>
    </source>
</evidence>
<dbReference type="SFLD" id="SFLDS00032">
    <property type="entry name" value="Radical_SAM_3-amino-3-carboxyp"/>
    <property type="match status" value="1"/>
</dbReference>
<evidence type="ECO:0000256" key="4">
    <source>
        <dbReference type="ARBA" id="ARBA00021914"/>
    </source>
</evidence>
<dbReference type="AlphaFoldDB" id="A0A7N0VLP5"/>
<dbReference type="GO" id="GO:0090560">
    <property type="term" value="F:2-(3-amino-3-carboxypropyl)histidine synthase activity"/>
    <property type="evidence" value="ECO:0007669"/>
    <property type="project" value="InterPro"/>
</dbReference>
<dbReference type="Pfam" id="PF01866">
    <property type="entry name" value="Diphthamide_syn"/>
    <property type="match status" value="1"/>
</dbReference>
<evidence type="ECO:0000256" key="2">
    <source>
        <dbReference type="ARBA" id="ARBA00005156"/>
    </source>
</evidence>
<dbReference type="NCBIfam" id="TIGR00322">
    <property type="entry name" value="diphth2_R"/>
    <property type="match status" value="1"/>
</dbReference>
<keyword evidence="6 8" id="KW-0408">Iron</keyword>
<keyword evidence="7 8" id="KW-0411">Iron-sulfur</keyword>
<proteinExistence type="inferred from homology"/>
<dbReference type="Gene3D" id="3.40.50.11860">
    <property type="entry name" value="Diphthamide synthesis DPH1/DPH2 domain 3"/>
    <property type="match status" value="1"/>
</dbReference>
<dbReference type="FunFam" id="3.40.50.11860:FF:000001">
    <property type="entry name" value="2-(3-amino-3-carboxypropyl)histidine synthase subunit 2"/>
    <property type="match status" value="1"/>
</dbReference>
<dbReference type="InterPro" id="IPR010014">
    <property type="entry name" value="DHP2"/>
</dbReference>